<feature type="domain" description="ASPIC/UnbV" evidence="3">
    <location>
        <begin position="412"/>
        <end position="479"/>
    </location>
</feature>
<evidence type="ECO:0000313" key="4">
    <source>
        <dbReference type="EMBL" id="RAI78333.1"/>
    </source>
</evidence>
<organism evidence="4 5">
    <name type="scientific">Spirosoma telluris</name>
    <dbReference type="NCBI Taxonomy" id="2183553"/>
    <lineage>
        <taxon>Bacteria</taxon>
        <taxon>Pseudomonadati</taxon>
        <taxon>Bacteroidota</taxon>
        <taxon>Cytophagia</taxon>
        <taxon>Cytophagales</taxon>
        <taxon>Cytophagaceae</taxon>
        <taxon>Spirosoma</taxon>
    </lineage>
</organism>
<dbReference type="PANTHER" id="PTHR16026">
    <property type="entry name" value="CARTILAGE ACIDIC PROTEIN 1"/>
    <property type="match status" value="1"/>
</dbReference>
<evidence type="ECO:0000256" key="2">
    <source>
        <dbReference type="SAM" id="SignalP"/>
    </source>
</evidence>
<dbReference type="PANTHER" id="PTHR16026:SF0">
    <property type="entry name" value="CARTILAGE ACIDIC PROTEIN 1"/>
    <property type="match status" value="1"/>
</dbReference>
<proteinExistence type="predicted"/>
<dbReference type="InterPro" id="IPR013517">
    <property type="entry name" value="FG-GAP"/>
</dbReference>
<evidence type="ECO:0000256" key="1">
    <source>
        <dbReference type="ARBA" id="ARBA00022729"/>
    </source>
</evidence>
<evidence type="ECO:0000313" key="5">
    <source>
        <dbReference type="Proteomes" id="UP000249016"/>
    </source>
</evidence>
<name>A0A327NUS5_9BACT</name>
<dbReference type="SUPFAM" id="SSF69318">
    <property type="entry name" value="Integrin alpha N-terminal domain"/>
    <property type="match status" value="2"/>
</dbReference>
<dbReference type="InterPro" id="IPR011519">
    <property type="entry name" value="UnbV_ASPIC"/>
</dbReference>
<evidence type="ECO:0000259" key="3">
    <source>
        <dbReference type="Pfam" id="PF07593"/>
    </source>
</evidence>
<comment type="caution">
    <text evidence="4">The sequence shown here is derived from an EMBL/GenBank/DDBJ whole genome shotgun (WGS) entry which is preliminary data.</text>
</comment>
<dbReference type="InterPro" id="IPR027039">
    <property type="entry name" value="Crtac1"/>
</dbReference>
<dbReference type="Proteomes" id="UP000249016">
    <property type="component" value="Unassembled WGS sequence"/>
</dbReference>
<dbReference type="AlphaFoldDB" id="A0A327NUS5"/>
<keyword evidence="5" id="KW-1185">Reference proteome</keyword>
<feature type="signal peptide" evidence="2">
    <location>
        <begin position="1"/>
        <end position="20"/>
    </location>
</feature>
<reference evidence="4 5" key="1">
    <citation type="submission" date="2018-06" db="EMBL/GenBank/DDBJ databases">
        <title>Spirosoma sp. HMF3257 Genome sequencing and assembly.</title>
        <authorList>
            <person name="Kang H."/>
            <person name="Cha I."/>
            <person name="Kim H."/>
            <person name="Kang J."/>
            <person name="Joh K."/>
        </authorList>
    </citation>
    <scope>NUCLEOTIDE SEQUENCE [LARGE SCALE GENOMIC DNA]</scope>
    <source>
        <strain evidence="4 5">HMF3257</strain>
    </source>
</reference>
<dbReference type="EMBL" id="QLII01000001">
    <property type="protein sequence ID" value="RAI78333.1"/>
    <property type="molecule type" value="Genomic_DNA"/>
</dbReference>
<dbReference type="RefSeq" id="WP_111340636.1">
    <property type="nucleotide sequence ID" value="NZ_QLII01000001.1"/>
</dbReference>
<dbReference type="InterPro" id="IPR028994">
    <property type="entry name" value="Integrin_alpha_N"/>
</dbReference>
<keyword evidence="1 2" id="KW-0732">Signal</keyword>
<dbReference type="Pfam" id="PF13517">
    <property type="entry name" value="FG-GAP_3"/>
    <property type="match status" value="3"/>
</dbReference>
<dbReference type="OrthoDB" id="1488345at2"/>
<dbReference type="Pfam" id="PF07593">
    <property type="entry name" value="UnbV_ASPIC"/>
    <property type="match status" value="1"/>
</dbReference>
<gene>
    <name evidence="4" type="ORF">HMF3257_03935</name>
</gene>
<dbReference type="Gene3D" id="2.130.10.130">
    <property type="entry name" value="Integrin alpha, N-terminal"/>
    <property type="match status" value="2"/>
</dbReference>
<sequence length="500" mass="54720">MKIPLLTLLVYMLVSNSAQGQIAFTNQSSLLNKPNFVSYMAKAVVDMNNDGLDDIVRAYSFINSSVGSTYIEYQQPNGQYVSSYIGRTDLQVSMAVADIDRNGHNDLLTGGDGTGIQVFKNTGTDFTRITLDGPSFLVQAANMADINNDGWVDYFVCNDDGLNQIWGNDKQGNLHAVSNWIDLATVPVSDNSGNYGSVWADFDNDGDLDLYVIKCSRYAADNPDDPRRLNQLFVNDGHGHYTEQATSYGLRPHAQGWTADFQDIDNDGDLDCFISNHGGPSMVMENDGTGHFTDITATSGVGDVGNPLQGLMRDFDNDGYVDILVAGNQAHLYRNNGNKTFTEVPNPFGNDVMHSFALGDLNHDGFLDVYGSYLGLAASTNDAPSDKLWMNQPNGNHFLAINLRGVTSNPNAIGARITVYVSGKPQIREVRSGEGYGVMNTLTQHFGLGAHTQVDRLEIVWPSGARTTLLHPQSDQFLTIQEDVCRQSICVPIQVDKVIR</sequence>
<feature type="chain" id="PRO_5016392870" evidence="2">
    <location>
        <begin position="21"/>
        <end position="500"/>
    </location>
</feature>
<protein>
    <submittedName>
        <fullName evidence="4">CRTAC1 family protein</fullName>
    </submittedName>
</protein>
<accession>A0A327NUS5</accession>